<feature type="domain" description="CABIT" evidence="1">
    <location>
        <begin position="78"/>
        <end position="229"/>
    </location>
</feature>
<name>A0ABM1A344_APLCA</name>
<dbReference type="Proteomes" id="UP000694888">
    <property type="component" value="Unplaced"/>
</dbReference>
<gene>
    <name evidence="3" type="primary">LOC106012207</name>
</gene>
<organism evidence="2 3">
    <name type="scientific">Aplysia californica</name>
    <name type="common">California sea hare</name>
    <dbReference type="NCBI Taxonomy" id="6500"/>
    <lineage>
        <taxon>Eukaryota</taxon>
        <taxon>Metazoa</taxon>
        <taxon>Spiralia</taxon>
        <taxon>Lophotrochozoa</taxon>
        <taxon>Mollusca</taxon>
        <taxon>Gastropoda</taxon>
        <taxon>Heterobranchia</taxon>
        <taxon>Euthyneura</taxon>
        <taxon>Tectipleura</taxon>
        <taxon>Aplysiida</taxon>
        <taxon>Aplysioidea</taxon>
        <taxon>Aplysiidae</taxon>
        <taxon>Aplysia</taxon>
    </lineage>
</organism>
<protein>
    <submittedName>
        <fullName evidence="3">Uncharacterized protein LOC106012207</fullName>
    </submittedName>
</protein>
<keyword evidence="2" id="KW-1185">Reference proteome</keyword>
<dbReference type="RefSeq" id="XP_012939859.1">
    <property type="nucleotide sequence ID" value="XM_013084405.1"/>
</dbReference>
<dbReference type="GeneID" id="106012207"/>
<accession>A0ABM1A344</accession>
<sequence>MLSQNYPVAARTAQQAVVNGHHDVYKSPFSDSGEEGYQWRAGRQSLEQILREEKLPLVVRLGTESVVRQKETPVDLQRPILLFQEVKEKKLHARNIQSRAAARDNRVIYQEVGPDVIIPQTFEGYFRPLDGKDQPLTSTADLARLMPEMFLSCSPCEGYSCLSKIGGNLYQKGVLPCGIYYLKNVLEESITYLNKRKSEKKKLLRCLSCEDEHGKTVLFPMDGNRSFYVAKPGSRFPKVHLDSSSHFRVYRWTDFEAPRLKGFRVKMKHGTPPKEDCHFTGFLEFRHVTEDHNVIGCTMTSSPRLFEMAVTTEPYFNVAMNSGSLDTTDSLQQKCLKYARQESQLYLNTIKVRKDYDIEQPDAEIKE</sequence>
<dbReference type="InterPro" id="IPR025946">
    <property type="entry name" value="CABIT_dom"/>
</dbReference>
<evidence type="ECO:0000313" key="3">
    <source>
        <dbReference type="RefSeq" id="XP_012939859.1"/>
    </source>
</evidence>
<reference evidence="3" key="1">
    <citation type="submission" date="2025-08" db="UniProtKB">
        <authorList>
            <consortium name="RefSeq"/>
        </authorList>
    </citation>
    <scope>IDENTIFICATION</scope>
</reference>
<proteinExistence type="predicted"/>
<dbReference type="Pfam" id="PF12736">
    <property type="entry name" value="CABIT"/>
    <property type="match status" value="1"/>
</dbReference>
<evidence type="ECO:0000313" key="2">
    <source>
        <dbReference type="Proteomes" id="UP000694888"/>
    </source>
</evidence>
<evidence type="ECO:0000259" key="1">
    <source>
        <dbReference type="Pfam" id="PF12736"/>
    </source>
</evidence>